<dbReference type="GO" id="GO:0032981">
    <property type="term" value="P:mitochondrial respiratory chain complex I assembly"/>
    <property type="evidence" value="ECO:0007669"/>
    <property type="project" value="TreeGrafter"/>
</dbReference>
<dbReference type="InterPro" id="IPR052618">
    <property type="entry name" value="ComplexI_NDUFA12"/>
</dbReference>
<sequence length="212" mass="23901">MSKPSLLRNLWRKIWNPTGFAGRDLEGNSYYERSNPLKNAGYTRPKRSVRYRNPDDVWNYISGSKRLPIQWSAWLAHTRLNPPSIQELQMDLMRQHHVQQNAALIEANFQQERAQLLSQDATSSETPLITSEVQSNADQDSLPFSAAKSTSPLSPSIPSKVSDSLSPSPKPNSVPNGDSNAEIQRPPKSLPKTGSDDWKPESWTPQLRVRRG</sequence>
<evidence type="ECO:0000313" key="4">
    <source>
        <dbReference type="Proteomes" id="UP001163846"/>
    </source>
</evidence>
<name>A0AA38PID3_9AGAR</name>
<dbReference type="PANTHER" id="PTHR32470">
    <property type="entry name" value="ADH DEHYDROGENASE [UBIQUINONE] 1 ALPHA SUBCOMPLEX ASSEMBLY FACTOR 2"/>
    <property type="match status" value="1"/>
</dbReference>
<gene>
    <name evidence="3" type="ORF">F5878DRAFT_604779</name>
</gene>
<proteinExistence type="inferred from homology"/>
<accession>A0AA38PID3</accession>
<evidence type="ECO:0000313" key="3">
    <source>
        <dbReference type="EMBL" id="KAJ3843474.1"/>
    </source>
</evidence>
<comment type="similarity">
    <text evidence="1">Belongs to the complex I NDUFA12 subunit family.</text>
</comment>
<organism evidence="3 4">
    <name type="scientific">Lentinula raphanica</name>
    <dbReference type="NCBI Taxonomy" id="153919"/>
    <lineage>
        <taxon>Eukaryota</taxon>
        <taxon>Fungi</taxon>
        <taxon>Dikarya</taxon>
        <taxon>Basidiomycota</taxon>
        <taxon>Agaricomycotina</taxon>
        <taxon>Agaricomycetes</taxon>
        <taxon>Agaricomycetidae</taxon>
        <taxon>Agaricales</taxon>
        <taxon>Marasmiineae</taxon>
        <taxon>Omphalotaceae</taxon>
        <taxon>Lentinula</taxon>
    </lineage>
</organism>
<feature type="region of interest" description="Disordered" evidence="2">
    <location>
        <begin position="117"/>
        <end position="212"/>
    </location>
</feature>
<dbReference type="Proteomes" id="UP001163846">
    <property type="component" value="Unassembled WGS sequence"/>
</dbReference>
<dbReference type="PANTHER" id="PTHR32470:SF2">
    <property type="entry name" value="NADH DEHYDROGENASE [UBIQUINONE] 1 ALPHA SUBCOMPLEX ASSEMBLY FACTOR 2"/>
    <property type="match status" value="1"/>
</dbReference>
<evidence type="ECO:0008006" key="5">
    <source>
        <dbReference type="Google" id="ProtNLM"/>
    </source>
</evidence>
<keyword evidence="4" id="KW-1185">Reference proteome</keyword>
<protein>
    <recommendedName>
        <fullName evidence="5">NADH dehydrogenase [ubiquinone] 1 alpha subcomplex subunit</fullName>
    </recommendedName>
</protein>
<feature type="compositionally biased region" description="Polar residues" evidence="2">
    <location>
        <begin position="147"/>
        <end position="182"/>
    </location>
</feature>
<dbReference type="GO" id="GO:0005739">
    <property type="term" value="C:mitochondrion"/>
    <property type="evidence" value="ECO:0007669"/>
    <property type="project" value="TreeGrafter"/>
</dbReference>
<dbReference type="InterPro" id="IPR007763">
    <property type="entry name" value="NDUFA12"/>
</dbReference>
<dbReference type="GO" id="GO:0045271">
    <property type="term" value="C:respiratory chain complex I"/>
    <property type="evidence" value="ECO:0007669"/>
    <property type="project" value="InterPro"/>
</dbReference>
<evidence type="ECO:0000256" key="1">
    <source>
        <dbReference type="ARBA" id="ARBA00007355"/>
    </source>
</evidence>
<dbReference type="Pfam" id="PF05071">
    <property type="entry name" value="NDUFA12"/>
    <property type="match status" value="1"/>
</dbReference>
<comment type="caution">
    <text evidence="3">The sequence shown here is derived from an EMBL/GenBank/DDBJ whole genome shotgun (WGS) entry which is preliminary data.</text>
</comment>
<reference evidence="3" key="1">
    <citation type="submission" date="2022-08" db="EMBL/GenBank/DDBJ databases">
        <authorList>
            <consortium name="DOE Joint Genome Institute"/>
            <person name="Min B."/>
            <person name="Riley R."/>
            <person name="Sierra-Patev S."/>
            <person name="Naranjo-Ortiz M."/>
            <person name="Looney B."/>
            <person name="Konkel Z."/>
            <person name="Slot J.C."/>
            <person name="Sakamoto Y."/>
            <person name="Steenwyk J.L."/>
            <person name="Rokas A."/>
            <person name="Carro J."/>
            <person name="Camarero S."/>
            <person name="Ferreira P."/>
            <person name="Molpeceres G."/>
            <person name="Ruiz-Duenas F.J."/>
            <person name="Serrano A."/>
            <person name="Henrissat B."/>
            <person name="Drula E."/>
            <person name="Hughes K.W."/>
            <person name="Mata J.L."/>
            <person name="Ishikawa N.K."/>
            <person name="Vargas-Isla R."/>
            <person name="Ushijima S."/>
            <person name="Smith C.A."/>
            <person name="Ahrendt S."/>
            <person name="Andreopoulos W."/>
            <person name="He G."/>
            <person name="Labutti K."/>
            <person name="Lipzen A."/>
            <person name="Ng V."/>
            <person name="Sandor L."/>
            <person name="Barry K."/>
            <person name="Martinez A.T."/>
            <person name="Xiao Y."/>
            <person name="Gibbons J.G."/>
            <person name="Terashima K."/>
            <person name="Hibbett D.S."/>
            <person name="Grigoriev I.V."/>
        </authorList>
    </citation>
    <scope>NUCLEOTIDE SEQUENCE</scope>
    <source>
        <strain evidence="3">TFB9207</strain>
    </source>
</reference>
<dbReference type="EMBL" id="MU805975">
    <property type="protein sequence ID" value="KAJ3843474.1"/>
    <property type="molecule type" value="Genomic_DNA"/>
</dbReference>
<feature type="compositionally biased region" description="Polar residues" evidence="2">
    <location>
        <begin position="117"/>
        <end position="139"/>
    </location>
</feature>
<dbReference type="AlphaFoldDB" id="A0AA38PID3"/>
<evidence type="ECO:0000256" key="2">
    <source>
        <dbReference type="SAM" id="MobiDB-lite"/>
    </source>
</evidence>